<dbReference type="PANTHER" id="PTHR32305">
    <property type="match status" value="1"/>
</dbReference>
<dbReference type="PROSITE" id="PS01159">
    <property type="entry name" value="WW_DOMAIN_1"/>
    <property type="match status" value="1"/>
</dbReference>
<evidence type="ECO:0000256" key="2">
    <source>
        <dbReference type="ARBA" id="ARBA00022525"/>
    </source>
</evidence>
<proteinExistence type="predicted"/>
<dbReference type="RefSeq" id="WP_260195833.1">
    <property type="nucleotide sequence ID" value="NZ_JAFFZE010000030.1"/>
</dbReference>
<evidence type="ECO:0000259" key="7">
    <source>
        <dbReference type="PROSITE" id="PS01159"/>
    </source>
</evidence>
<evidence type="ECO:0000256" key="6">
    <source>
        <dbReference type="SAM" id="SignalP"/>
    </source>
</evidence>
<dbReference type="Pfam" id="PF05593">
    <property type="entry name" value="RHS_repeat"/>
    <property type="match status" value="2"/>
</dbReference>
<organism evidence="8 9">
    <name type="scientific">Actinophytocola gossypii</name>
    <dbReference type="NCBI Taxonomy" id="2812003"/>
    <lineage>
        <taxon>Bacteria</taxon>
        <taxon>Bacillati</taxon>
        <taxon>Actinomycetota</taxon>
        <taxon>Actinomycetes</taxon>
        <taxon>Pseudonocardiales</taxon>
        <taxon>Pseudonocardiaceae</taxon>
    </lineage>
</organism>
<dbReference type="NCBIfam" id="TIGR03696">
    <property type="entry name" value="Rhs_assc_core"/>
    <property type="match status" value="1"/>
</dbReference>
<dbReference type="Gene3D" id="3.40.1440.10">
    <property type="entry name" value="GIY-YIG endonuclease"/>
    <property type="match status" value="1"/>
</dbReference>
<reference evidence="8 9" key="1">
    <citation type="submission" date="2021-02" db="EMBL/GenBank/DDBJ databases">
        <title>Actinophytocola xerophila sp. nov., isolated from soil of cotton cropping field.</title>
        <authorList>
            <person name="Huang R."/>
            <person name="Chen X."/>
            <person name="Ge X."/>
            <person name="Liu W."/>
        </authorList>
    </citation>
    <scope>NUCLEOTIDE SEQUENCE [LARGE SCALE GENOMIC DNA]</scope>
    <source>
        <strain evidence="8 9">S1-96</strain>
    </source>
</reference>
<evidence type="ECO:0000256" key="3">
    <source>
        <dbReference type="ARBA" id="ARBA00022737"/>
    </source>
</evidence>
<feature type="domain" description="WW" evidence="7">
    <location>
        <begin position="230"/>
        <end position="255"/>
    </location>
</feature>
<dbReference type="InterPro" id="IPR056823">
    <property type="entry name" value="TEN-like_YD-shell"/>
</dbReference>
<evidence type="ECO:0000256" key="5">
    <source>
        <dbReference type="SAM" id="MobiDB-lite"/>
    </source>
</evidence>
<feature type="region of interest" description="Disordered" evidence="5">
    <location>
        <begin position="1030"/>
        <end position="1049"/>
    </location>
</feature>
<name>A0ABT2JJJ6_9PSEU</name>
<evidence type="ECO:0000256" key="4">
    <source>
        <dbReference type="ARBA" id="ARBA00023026"/>
    </source>
</evidence>
<feature type="chain" id="PRO_5047411386" evidence="6">
    <location>
        <begin position="31"/>
        <end position="2048"/>
    </location>
</feature>
<evidence type="ECO:0000256" key="1">
    <source>
        <dbReference type="ARBA" id="ARBA00004613"/>
    </source>
</evidence>
<keyword evidence="6" id="KW-0732">Signal</keyword>
<feature type="signal peptide" evidence="6">
    <location>
        <begin position="1"/>
        <end position="30"/>
    </location>
</feature>
<dbReference type="SUPFAM" id="SSF51294">
    <property type="entry name" value="Hedgehog/intein (Hint) domain"/>
    <property type="match status" value="1"/>
</dbReference>
<dbReference type="InterPro" id="IPR003587">
    <property type="entry name" value="Hint_dom_N"/>
</dbReference>
<dbReference type="CDD" id="cd00719">
    <property type="entry name" value="GIY-YIG_SF"/>
    <property type="match status" value="1"/>
</dbReference>
<dbReference type="NCBIfam" id="TIGR01643">
    <property type="entry name" value="YD_repeat_2x"/>
    <property type="match status" value="3"/>
</dbReference>
<dbReference type="InterPro" id="IPR000305">
    <property type="entry name" value="GIY-YIG_endonuc"/>
</dbReference>
<dbReference type="InterPro" id="IPR035901">
    <property type="entry name" value="GIY-YIG_endonuc_sf"/>
</dbReference>
<dbReference type="InterPro" id="IPR006530">
    <property type="entry name" value="YD"/>
</dbReference>
<dbReference type="SUPFAM" id="SSF82771">
    <property type="entry name" value="GIY-YIG endonuclease"/>
    <property type="match status" value="1"/>
</dbReference>
<dbReference type="Gene3D" id="2.180.10.10">
    <property type="entry name" value="RHS repeat-associated core"/>
    <property type="match status" value="2"/>
</dbReference>
<dbReference type="EMBL" id="JAFFZE010000030">
    <property type="protein sequence ID" value="MCT2587913.1"/>
    <property type="molecule type" value="Genomic_DNA"/>
</dbReference>
<dbReference type="Pfam" id="PF07591">
    <property type="entry name" value="PT-HINT"/>
    <property type="match status" value="1"/>
</dbReference>
<protein>
    <submittedName>
        <fullName evidence="8">GIY-YIG nuclease family protein</fullName>
    </submittedName>
</protein>
<dbReference type="InterPro" id="IPR036844">
    <property type="entry name" value="Hint_dom_sf"/>
</dbReference>
<dbReference type="InterPro" id="IPR030934">
    <property type="entry name" value="Intein_C"/>
</dbReference>
<dbReference type="PROSITE" id="PS50818">
    <property type="entry name" value="INTEIN_C_TER"/>
    <property type="match status" value="1"/>
</dbReference>
<dbReference type="CDD" id="cd00081">
    <property type="entry name" value="Hint"/>
    <property type="match status" value="1"/>
</dbReference>
<accession>A0ABT2JJJ6</accession>
<dbReference type="PANTHER" id="PTHR32305:SF17">
    <property type="entry name" value="TRNA NUCLEASE WAPA"/>
    <property type="match status" value="1"/>
</dbReference>
<keyword evidence="4" id="KW-0843">Virulence</keyword>
<dbReference type="InterPro" id="IPR022385">
    <property type="entry name" value="Rhs_assc_core"/>
</dbReference>
<sequence>MRLWRSGALFLSAALAATLVQVTLPPVASAQSGPSVPLPPVSSVGGSQAGRDAPASTDETSEFARDGEQTVGEEFSAGGGTYTATSLKPSATWQVSGQTGDFTWSYPLPVPPAPGGLVPQLGLSYSSGAVDGLTSATNNQASWVGDGWSLWPGFIERRYRGCGDDLDGVADPKPADLCWHTDNATLSLNGSGSELVRVGTSSVWKPKSDDGSRVERLTNGDNADDNNETWKVTTVDGTQYFYGSSAASKSTWTVPVFGDDANEPCHAATFAGSWCTQAYRWNLDKVVDRHGNMIRYHYQTETNFYGRNKNSAATQYVRGGWLDRVDYGLRADDPSVPAAGQMTFTVADRCVPGSDCTLDKPLNLPDVPLDLRCTGGTCEDTWSPTFWTTKKLTTVTTKARVSGQLATVDSWKLRHIMPDPGDGEKAALWLKGITHTGHTGTAISLPEVTFDGVRMPNRVHGVDGYSALIRFRMNAIVSEAGGVTSIRYAEPDCVHGSSMPANAHTNTKRCFPVRWTPPMSPERTDYFHKYVVESINEYDGVAGTLAVETAYEYLGGAAWHWNTSEFVKEDKKTWDEFRGFNRIRIRKGSGEDGPRTMTEQRFHRGMHGDKLPNGTRSVTVPDSENVSRTDSDWLRGFQYETATFAREAPSTAPVPVRLTKTISTPFVHGPTATRGPFKSYIVRSGVAKTYTVLAAGGRRVTSTETTYDTTYGLPTSVNDVGDIATDIDDLCTTTTYTPNTTRWLIDFPTRVETVSLRCGQTPEFPADAVSDTRTFYDGHTNNTPPTIGNATEVRVAASRPASGPVYVTTGSSEYDDHGRVTAATDALGNTTTTAYTPALGGPTTQVVTTTPGTDTVPEGLSTTTTYDPRRGQPTLIEDPNTRPTEITYDALGRTTEVWLANRRKSQHANGNHRFSYQIRKNGPNVITTTTLRPNGNYTTNHDLYDGLLRKRQTQTPAPGGGRLLSDIRYDSHGRPARVTQPYYNGSSVNTQLWLPFENSIPGMTVSLFDGAGRPVSQAFHGYGEKRWETTTTYGGDRTTVTPPQGGTRTTTITDARGRTTELRQHGPDGFQATTYTYTPAGDLKTVTDPGDNVWTYDYDLRGRKIAEDDPDRGQSTYTYDNANQLLSSTDARGATLVYSYDALGRKTTLHRDSTTGTRLADWTYDTVPFAKGQPATATRYVGAAAYTTRVTGYSPLYQPGVTEVDIPAAEGNLAGTYTSYLTYRPDGSLGSESYPEAGDLAEESVVYDYNDLGLPDGTRGGIDSTVDYVLGTNYTRYGEPQRLTLGQDTQRAWLSYYYEDDTRRLERTVVDAEIPRPMVADYHYTYDDAGNVLSMADTPINQPADTQCFRYDHLRRLTEAWTPAAGCDAEPTRVGLGGPAPYWHTFAYDEVGNRTTETQHGLSGDTTRTYASTGHRLNSVTTADSGGTRLEEFGYDAVGNTTSRSVVGEEQTLEWDAEGHLNKVTTEAGAETTFVYTPGGDRLIRRDPQAVTLYLGNQEIRLDRQSGVRTGTRYYAHGGQTVAVRKGSGLSWLAGDRNGTAEVSINQNTLDVTRRRHQPFGAPRGAAPVGWPGERGFVGGTIDTSTGLTHLGAREYDPALGRFVSVDPLMDLADSQQMHGYAYANNSPMTFTDPSGLYYICGGGPGGDCPYEGPLWTTNPDKAQEYNDKAQDKSGVDPDAAARDVYMNSPILGQSIDPSLLAYFKKNKYKGSARFSRLEALEFALQSDVGWRIVCQIQNGAADECMPDVWGDGLVNLMRFVYELTPVPDAVDCLGGSAESCAWLAASAVPGARLLRGIDNAADAARTGVRSCKTNSFVPGTEVLLADGASKPIDDVEVGDLVLATDPVTGETGPREVVATIVGQGRKNLVEVTIDTDGPTGDQTGTVTATANHPFWIDNHARWIHAEDLRTGDDLRVAGTSQGEVLATRPYITHQRVHNLTINDIHTYHVLVTDVPVLVHNCDNSGVYVFTEKRSGLPYVGQTNNFDRRLKEHVRTGKRDADGHVICIHVCGDKDAREAVEADVIELLGGKENLANDVNSPGLRRRSS</sequence>
<evidence type="ECO:0000313" key="8">
    <source>
        <dbReference type="EMBL" id="MCT2587913.1"/>
    </source>
</evidence>
<dbReference type="Pfam" id="PF25023">
    <property type="entry name" value="TEN_YD-shell"/>
    <property type="match status" value="1"/>
</dbReference>
<feature type="compositionally biased region" description="Polar residues" evidence="5">
    <location>
        <begin position="614"/>
        <end position="624"/>
    </location>
</feature>
<comment type="subcellular location">
    <subcellularLocation>
        <location evidence="1">Secreted</location>
    </subcellularLocation>
</comment>
<feature type="region of interest" description="Disordered" evidence="5">
    <location>
        <begin position="28"/>
        <end position="66"/>
    </location>
</feature>
<dbReference type="Gene3D" id="2.170.16.10">
    <property type="entry name" value="Hedgehog/Intein (Hint) domain"/>
    <property type="match status" value="1"/>
</dbReference>
<feature type="compositionally biased region" description="Low complexity" evidence="5">
    <location>
        <begin position="840"/>
        <end position="857"/>
    </location>
</feature>
<dbReference type="SMART" id="SM00306">
    <property type="entry name" value="HintN"/>
    <property type="match status" value="1"/>
</dbReference>
<feature type="region of interest" description="Disordered" evidence="5">
    <location>
        <begin position="605"/>
        <end position="627"/>
    </location>
</feature>
<keyword evidence="2" id="KW-0964">Secreted</keyword>
<comment type="caution">
    <text evidence="8">The sequence shown here is derived from an EMBL/GenBank/DDBJ whole genome shotgun (WGS) entry which is preliminary data.</text>
</comment>
<keyword evidence="9" id="KW-1185">Reference proteome</keyword>
<dbReference type="Proteomes" id="UP001156441">
    <property type="component" value="Unassembled WGS sequence"/>
</dbReference>
<dbReference type="InterPro" id="IPR003284">
    <property type="entry name" value="Sal_SpvB"/>
</dbReference>
<dbReference type="InterPro" id="IPR031325">
    <property type="entry name" value="RHS_repeat"/>
</dbReference>
<gene>
    <name evidence="8" type="ORF">JT362_32840</name>
</gene>
<feature type="region of interest" description="Disordered" evidence="5">
    <location>
        <begin position="834"/>
        <end position="882"/>
    </location>
</feature>
<keyword evidence="3" id="KW-0677">Repeat</keyword>
<dbReference type="InterPro" id="IPR001202">
    <property type="entry name" value="WW_dom"/>
</dbReference>
<dbReference type="Pfam" id="PF01541">
    <property type="entry name" value="GIY-YIG"/>
    <property type="match status" value="1"/>
</dbReference>
<dbReference type="InterPro" id="IPR050708">
    <property type="entry name" value="T6SS_VgrG/RHS"/>
</dbReference>
<evidence type="ECO:0000313" key="9">
    <source>
        <dbReference type="Proteomes" id="UP001156441"/>
    </source>
</evidence>
<dbReference type="Pfam" id="PF03534">
    <property type="entry name" value="SpvB"/>
    <property type="match status" value="1"/>
</dbReference>